<comment type="caution">
    <text evidence="2">The sequence shown here is derived from an EMBL/GenBank/DDBJ whole genome shotgun (WGS) entry which is preliminary data.</text>
</comment>
<dbReference type="EMBL" id="JAXAVU010000011">
    <property type="protein sequence ID" value="MDX8145910.1"/>
    <property type="molecule type" value="Genomic_DNA"/>
</dbReference>
<evidence type="ECO:0000256" key="1">
    <source>
        <dbReference type="SAM" id="MobiDB-lite"/>
    </source>
</evidence>
<name>A0ABU4V4V1_9PSEU</name>
<reference evidence="2 3" key="2">
    <citation type="submission" date="2023-11" db="EMBL/GenBank/DDBJ databases">
        <authorList>
            <person name="Lara A.C."/>
            <person name="Chronakova A."/>
        </authorList>
    </citation>
    <scope>NUCLEOTIDE SEQUENCE [LARGE SCALE GENOMIC DNA]</scope>
    <source>
        <strain evidence="2 3">BCCO 10_0061</strain>
    </source>
</reference>
<feature type="region of interest" description="Disordered" evidence="1">
    <location>
        <begin position="58"/>
        <end position="80"/>
    </location>
</feature>
<sequence>MRKSLNKAAFLLATDSGRHPGAVNSELNGVMGVDRRAEASKEQLREGLRYVGDQLRALGRSSTRPRDHDAGTTFSGDPPF</sequence>
<evidence type="ECO:0000313" key="2">
    <source>
        <dbReference type="EMBL" id="MDX8145910.1"/>
    </source>
</evidence>
<accession>A0ABU4V4V1</accession>
<organism evidence="2 3">
    <name type="scientific">Lentzea sokolovensis</name>
    <dbReference type="NCBI Taxonomy" id="3095429"/>
    <lineage>
        <taxon>Bacteria</taxon>
        <taxon>Bacillati</taxon>
        <taxon>Actinomycetota</taxon>
        <taxon>Actinomycetes</taxon>
        <taxon>Pseudonocardiales</taxon>
        <taxon>Pseudonocardiaceae</taxon>
        <taxon>Lentzea</taxon>
    </lineage>
</organism>
<dbReference type="Proteomes" id="UP001285352">
    <property type="component" value="Unassembled WGS sequence"/>
</dbReference>
<dbReference type="RefSeq" id="WP_319978030.1">
    <property type="nucleotide sequence ID" value="NZ_JAXAVU010000011.1"/>
</dbReference>
<protein>
    <submittedName>
        <fullName evidence="2">Uncharacterized protein</fullName>
    </submittedName>
</protein>
<proteinExistence type="predicted"/>
<keyword evidence="3" id="KW-1185">Reference proteome</keyword>
<evidence type="ECO:0000313" key="3">
    <source>
        <dbReference type="Proteomes" id="UP001285352"/>
    </source>
</evidence>
<gene>
    <name evidence="2" type="ORF">SK854_27635</name>
</gene>
<reference evidence="2 3" key="1">
    <citation type="submission" date="2023-11" db="EMBL/GenBank/DDBJ databases">
        <title>Lentzea sokolovensis, sp. nov., Lentzea kristufkii, sp. nov., and Lentzea miocenensis, sp. nov., rare actinobacteria from Sokolov Coal Basin, Miocene lacustrine sediment, Czech Republic.</title>
        <authorList>
            <person name="Lara A."/>
            <person name="Kotroba L."/>
            <person name="Nouioui I."/>
            <person name="Neumann-Schaal M."/>
            <person name="Mast Y."/>
            <person name="Chronakova A."/>
        </authorList>
    </citation>
    <scope>NUCLEOTIDE SEQUENCE [LARGE SCALE GENOMIC DNA]</scope>
    <source>
        <strain evidence="2 3">BCCO 10_0061</strain>
    </source>
</reference>